<evidence type="ECO:0000256" key="1">
    <source>
        <dbReference type="SAM" id="SignalP"/>
    </source>
</evidence>
<dbReference type="Proteomes" id="UP000551878">
    <property type="component" value="Unassembled WGS sequence"/>
</dbReference>
<evidence type="ECO:0000313" key="2">
    <source>
        <dbReference type="EMBL" id="MBB5173874.1"/>
    </source>
</evidence>
<dbReference type="AlphaFoldDB" id="A0A840QR79"/>
<feature type="signal peptide" evidence="1">
    <location>
        <begin position="1"/>
        <end position="20"/>
    </location>
</feature>
<sequence length="186" mass="20460">MKKTLTYFVLITLIFLSACNAGQSSPEDAAETFTEALLSGDMDTAEELTFMAQVASDSELSTAEGSKLVNYLQDLQTEYENAYDETIEQTGADSFDVIDSQISFPESDEDKSVVAGEVARLNEEMSLSLQTDGEVEDIAEIEVVIELLRDNTSKEQLASFLAVKYNDSWFIETGSLSIFEKVALAQ</sequence>
<accession>A0A840QR79</accession>
<keyword evidence="3" id="KW-1185">Reference proteome</keyword>
<proteinExistence type="predicted"/>
<dbReference type="RefSeq" id="WP_184664309.1">
    <property type="nucleotide sequence ID" value="NZ_JACHHB010000008.1"/>
</dbReference>
<dbReference type="Gene3D" id="3.10.450.50">
    <property type="match status" value="1"/>
</dbReference>
<feature type="chain" id="PRO_5038777903" description="DUF5105 domain-containing protein" evidence="1">
    <location>
        <begin position="21"/>
        <end position="186"/>
    </location>
</feature>
<reference evidence="2 3" key="1">
    <citation type="submission" date="2020-08" db="EMBL/GenBank/DDBJ databases">
        <title>Genomic Encyclopedia of Type Strains, Phase IV (KMG-IV): sequencing the most valuable type-strain genomes for metagenomic binning, comparative biology and taxonomic classification.</title>
        <authorList>
            <person name="Goeker M."/>
        </authorList>
    </citation>
    <scope>NUCLEOTIDE SEQUENCE [LARGE SCALE GENOMIC DNA]</scope>
    <source>
        <strain evidence="2 3">DSM 24696</strain>
    </source>
</reference>
<dbReference type="PROSITE" id="PS51257">
    <property type="entry name" value="PROKAR_LIPOPROTEIN"/>
    <property type="match status" value="1"/>
</dbReference>
<protein>
    <recommendedName>
        <fullName evidence="4">DUF5105 domain-containing protein</fullName>
    </recommendedName>
</protein>
<evidence type="ECO:0008006" key="4">
    <source>
        <dbReference type="Google" id="ProtNLM"/>
    </source>
</evidence>
<keyword evidence="1" id="KW-0732">Signal</keyword>
<evidence type="ECO:0000313" key="3">
    <source>
        <dbReference type="Proteomes" id="UP000551878"/>
    </source>
</evidence>
<comment type="caution">
    <text evidence="2">The sequence shown here is derived from an EMBL/GenBank/DDBJ whole genome shotgun (WGS) entry which is preliminary data.</text>
</comment>
<name>A0A840QR79_9BACI</name>
<dbReference type="EMBL" id="JACHHB010000008">
    <property type="protein sequence ID" value="MBB5173874.1"/>
    <property type="molecule type" value="Genomic_DNA"/>
</dbReference>
<gene>
    <name evidence="2" type="ORF">HNQ41_002064</name>
</gene>
<organism evidence="2 3">
    <name type="scientific">Texcoconibacillus texcoconensis</name>
    <dbReference type="NCBI Taxonomy" id="1095777"/>
    <lineage>
        <taxon>Bacteria</taxon>
        <taxon>Bacillati</taxon>
        <taxon>Bacillota</taxon>
        <taxon>Bacilli</taxon>
        <taxon>Bacillales</taxon>
        <taxon>Bacillaceae</taxon>
        <taxon>Texcoconibacillus</taxon>
    </lineage>
</organism>